<keyword evidence="6" id="KW-0967">Endosome</keyword>
<dbReference type="GeneID" id="129795721"/>
<evidence type="ECO:0000256" key="7">
    <source>
        <dbReference type="ARBA" id="ARBA00023136"/>
    </source>
</evidence>
<dbReference type="GO" id="GO:0043410">
    <property type="term" value="P:positive regulation of MAPK cascade"/>
    <property type="evidence" value="ECO:0007669"/>
    <property type="project" value="InterPro"/>
</dbReference>
<proteinExistence type="inferred from homology"/>
<dbReference type="GO" id="GO:0032008">
    <property type="term" value="P:positive regulation of TOR signaling"/>
    <property type="evidence" value="ECO:0007669"/>
    <property type="project" value="InterPro"/>
</dbReference>
<reference evidence="12" key="2">
    <citation type="journal article" date="2020" name="BMC">
        <title>Leishmania infection induces a limited differential gene expression in the sand fly midgut.</title>
        <authorList>
            <person name="Coutinho-Abreu I.V."/>
            <person name="Serafim T.D."/>
            <person name="Meneses C."/>
            <person name="Kamhawi S."/>
            <person name="Oliveira F."/>
            <person name="Valenzuela J.G."/>
        </authorList>
    </citation>
    <scope>NUCLEOTIDE SEQUENCE</scope>
    <source>
        <strain evidence="12">Jacobina</strain>
        <tissue evidence="12">Midgut</tissue>
    </source>
</reference>
<comment type="similarity">
    <text evidence="3">Belongs to the LAMTOR1 family.</text>
</comment>
<dbReference type="RefSeq" id="XP_055693173.1">
    <property type="nucleotide sequence ID" value="XM_055837198.1"/>
</dbReference>
<keyword evidence="14" id="KW-1185">Reference proteome</keyword>
<dbReference type="GO" id="GO:0045121">
    <property type="term" value="C:membrane raft"/>
    <property type="evidence" value="ECO:0007669"/>
    <property type="project" value="InterPro"/>
</dbReference>
<organism evidence="13 14">
    <name type="scientific">Lutzomyia longipalpis</name>
    <name type="common">Sand fly</name>
    <dbReference type="NCBI Taxonomy" id="7200"/>
    <lineage>
        <taxon>Eukaryota</taxon>
        <taxon>Metazoa</taxon>
        <taxon>Ecdysozoa</taxon>
        <taxon>Arthropoda</taxon>
        <taxon>Hexapoda</taxon>
        <taxon>Insecta</taxon>
        <taxon>Pterygota</taxon>
        <taxon>Neoptera</taxon>
        <taxon>Endopterygota</taxon>
        <taxon>Diptera</taxon>
        <taxon>Nematocera</taxon>
        <taxon>Psychodoidea</taxon>
        <taxon>Psychodidae</taxon>
        <taxon>Lutzomyia</taxon>
        <taxon>Lutzomyia</taxon>
    </lineage>
</organism>
<keyword evidence="9" id="KW-0458">Lysosome</keyword>
<dbReference type="CTD" id="55004"/>
<reference evidence="14" key="1">
    <citation type="submission" date="2012-05" db="EMBL/GenBank/DDBJ databases">
        <title>Whole Genome Assembly of Lutzomyia longipalpis.</title>
        <authorList>
            <person name="Richards S."/>
            <person name="Qu C."/>
            <person name="Dillon R."/>
            <person name="Worley K."/>
            <person name="Scherer S."/>
            <person name="Batterton M."/>
            <person name="Taylor A."/>
            <person name="Hawes A."/>
            <person name="Hernandez B."/>
            <person name="Kovar C."/>
            <person name="Mandapat C."/>
            <person name="Pham C."/>
            <person name="Qu C."/>
            <person name="Jing C."/>
            <person name="Bess C."/>
            <person name="Bandaranaike D."/>
            <person name="Ngo D."/>
            <person name="Ongeri F."/>
            <person name="Arias F."/>
            <person name="Lara F."/>
            <person name="Weissenberger G."/>
            <person name="Kamau G."/>
            <person name="Han H."/>
            <person name="Shen H."/>
            <person name="Dinh H."/>
            <person name="Khalil I."/>
            <person name="Jones J."/>
            <person name="Shafer J."/>
            <person name="Jayaseelan J."/>
            <person name="Quiroz J."/>
            <person name="Blankenburg K."/>
            <person name="Nguyen L."/>
            <person name="Jackson L."/>
            <person name="Francisco L."/>
            <person name="Tang L.-Y."/>
            <person name="Pu L.-L."/>
            <person name="Perales L."/>
            <person name="Lorensuhewa L."/>
            <person name="Munidasa M."/>
            <person name="Coyle M."/>
            <person name="Taylor M."/>
            <person name="Puazo M."/>
            <person name="Firestine M."/>
            <person name="Scheel M."/>
            <person name="Javaid M."/>
            <person name="Wang M."/>
            <person name="Li M."/>
            <person name="Tabassum N."/>
            <person name="Saada N."/>
            <person name="Osuji N."/>
            <person name="Aqrawi P."/>
            <person name="Fu Q."/>
            <person name="Thornton R."/>
            <person name="Raj R."/>
            <person name="Goodspeed R."/>
            <person name="Mata R."/>
            <person name="Najjar R."/>
            <person name="Gubbala S."/>
            <person name="Lee S."/>
            <person name="Denson S."/>
            <person name="Patil S."/>
            <person name="Macmil S."/>
            <person name="Qi S."/>
            <person name="Matskevitch T."/>
            <person name="Palculict T."/>
            <person name="Mathew T."/>
            <person name="Vee V."/>
            <person name="Velamala V."/>
            <person name="Korchina V."/>
            <person name="Cai W."/>
            <person name="Liu W."/>
            <person name="Dai W."/>
            <person name="Zou X."/>
            <person name="Zhu Y."/>
            <person name="Zhang Y."/>
            <person name="Wu Y.-Q."/>
            <person name="Xin Y."/>
            <person name="Nazarath L."/>
            <person name="Kovar C."/>
            <person name="Han Y."/>
            <person name="Muzny D."/>
            <person name="Gibbs R."/>
        </authorList>
    </citation>
    <scope>NUCLEOTIDE SEQUENCE [LARGE SCALE GENOMIC DNA]</scope>
    <source>
        <strain evidence="14">Jacobina</strain>
    </source>
</reference>
<evidence type="ECO:0000256" key="1">
    <source>
        <dbReference type="ARBA" id="ARBA00004122"/>
    </source>
</evidence>
<sequence length="177" mass="20031">MDYLRSVWGYVLNCFNCQENQLIQGSEPNERSHLLIDPVSNSPALRPMADDFTQEYPSSLPKKDEQTVLSRIVQETASNIIDVAAMDMHNLEPQEYSDRVKIYAQRLSQQWSNINHPRTGPRGLLQDIPNPEEVLSSTPISAADFHLMRSTAQAANAAVLEIEVEHTEDLIVPFRIT</sequence>
<evidence type="ECO:0000256" key="9">
    <source>
        <dbReference type="ARBA" id="ARBA00023228"/>
    </source>
</evidence>
<dbReference type="Proteomes" id="UP000092461">
    <property type="component" value="Unassembled WGS sequence"/>
</dbReference>
<evidence type="ECO:0000256" key="5">
    <source>
        <dbReference type="ARBA" id="ARBA00022707"/>
    </source>
</evidence>
<evidence type="ECO:0000256" key="4">
    <source>
        <dbReference type="ARBA" id="ARBA00016099"/>
    </source>
</evidence>
<evidence type="ECO:0000256" key="8">
    <source>
        <dbReference type="ARBA" id="ARBA00023139"/>
    </source>
</evidence>
<dbReference type="GO" id="GO:0016197">
    <property type="term" value="P:endosomal transport"/>
    <property type="evidence" value="ECO:0007669"/>
    <property type="project" value="InterPro"/>
</dbReference>
<dbReference type="GO" id="GO:0060090">
    <property type="term" value="F:molecular adaptor activity"/>
    <property type="evidence" value="ECO:0007669"/>
    <property type="project" value="TreeGrafter"/>
</dbReference>
<keyword evidence="5" id="KW-0519">Myristate</keyword>
<dbReference type="OrthoDB" id="5562028at2759"/>
<evidence type="ECO:0000256" key="2">
    <source>
        <dbReference type="ARBA" id="ARBA00004577"/>
    </source>
</evidence>
<dbReference type="VEuPathDB" id="VectorBase:LLONM1_002593"/>
<dbReference type="EMBL" id="GITU01005133">
    <property type="protein sequence ID" value="MBC1173836.1"/>
    <property type="molecule type" value="Transcribed_RNA"/>
</dbReference>
<accession>A0A1B0CSX4</accession>
<dbReference type="GO" id="GO:0042632">
    <property type="term" value="P:cholesterol homeostasis"/>
    <property type="evidence" value="ECO:0007669"/>
    <property type="project" value="InterPro"/>
</dbReference>
<dbReference type="PANTHER" id="PTHR13401:SF2">
    <property type="entry name" value="RAGULATOR COMPLEX PROTEIN LAMTOR1"/>
    <property type="match status" value="1"/>
</dbReference>
<keyword evidence="7" id="KW-0472">Membrane</keyword>
<dbReference type="GO" id="GO:0071230">
    <property type="term" value="P:cellular response to amino acid stimulus"/>
    <property type="evidence" value="ECO:0007669"/>
    <property type="project" value="InterPro"/>
</dbReference>
<evidence type="ECO:0000256" key="3">
    <source>
        <dbReference type="ARBA" id="ARBA00010861"/>
    </source>
</evidence>
<evidence type="ECO:0000313" key="13">
    <source>
        <dbReference type="EnsemblMetazoa" id="LLOJ007973-PA"/>
    </source>
</evidence>
<reference evidence="13" key="3">
    <citation type="submission" date="2020-05" db="UniProtKB">
        <authorList>
            <consortium name="EnsemblMetazoa"/>
        </authorList>
    </citation>
    <scope>IDENTIFICATION</scope>
    <source>
        <strain evidence="13">Jacobina</strain>
    </source>
</reference>
<evidence type="ECO:0000256" key="11">
    <source>
        <dbReference type="ARBA" id="ARBA00032695"/>
    </source>
</evidence>
<dbReference type="GO" id="GO:0071986">
    <property type="term" value="C:Ragulator complex"/>
    <property type="evidence" value="ECO:0007669"/>
    <property type="project" value="InterPro"/>
</dbReference>
<dbReference type="GO" id="GO:0001919">
    <property type="term" value="P:regulation of receptor recycling"/>
    <property type="evidence" value="ECO:0007669"/>
    <property type="project" value="InterPro"/>
</dbReference>
<dbReference type="VEuPathDB" id="VectorBase:LLOJ007973"/>
<dbReference type="InterPro" id="IPR028209">
    <property type="entry name" value="LAMTOR1/MEH1"/>
</dbReference>
<dbReference type="EMBL" id="AJWK01026741">
    <property type="status" value="NOT_ANNOTATED_CDS"/>
    <property type="molecule type" value="Genomic_DNA"/>
</dbReference>
<dbReference type="PANTHER" id="PTHR13401">
    <property type="entry name" value="RAGULATOR COMPLEX PROTEIN LAMTOR1"/>
    <property type="match status" value="1"/>
</dbReference>
<keyword evidence="8" id="KW-0564">Palmitate</keyword>
<evidence type="ECO:0000256" key="10">
    <source>
        <dbReference type="ARBA" id="ARBA00023288"/>
    </source>
</evidence>
<protein>
    <recommendedName>
        <fullName evidence="4">Ragulator complex protein LAMTOR1</fullName>
    </recommendedName>
    <alternativeName>
        <fullName evidence="11">Late endosomal/lysosomal adaptor and MAPK and MTOR activator 1</fullName>
    </alternativeName>
</protein>
<dbReference type="GO" id="GO:0031902">
    <property type="term" value="C:late endosome membrane"/>
    <property type="evidence" value="ECO:0007669"/>
    <property type="project" value="UniProtKB-SubCell"/>
</dbReference>
<name>A0A1B0CSX4_LUTLO</name>
<dbReference type="EnsemblMetazoa" id="LLOJ007973-RA">
    <property type="protein sequence ID" value="LLOJ007973-PA"/>
    <property type="gene ID" value="LLOJ007973"/>
</dbReference>
<keyword evidence="10" id="KW-0449">Lipoprotein</keyword>
<dbReference type="SMART" id="SM01262">
    <property type="entry name" value="LAMTOR"/>
    <property type="match status" value="1"/>
</dbReference>
<dbReference type="KEGG" id="lll:129795721"/>
<evidence type="ECO:0000313" key="12">
    <source>
        <dbReference type="EMBL" id="MBC1173836.1"/>
    </source>
</evidence>
<evidence type="ECO:0000256" key="6">
    <source>
        <dbReference type="ARBA" id="ARBA00022753"/>
    </source>
</evidence>
<dbReference type="GO" id="GO:0005765">
    <property type="term" value="C:lysosomal membrane"/>
    <property type="evidence" value="ECO:0007669"/>
    <property type="project" value="UniProtKB-SubCell"/>
</dbReference>
<evidence type="ECO:0000313" key="14">
    <source>
        <dbReference type="Proteomes" id="UP000092461"/>
    </source>
</evidence>
<dbReference type="AlphaFoldDB" id="A0A1B0CSX4"/>
<dbReference type="GO" id="GO:0007040">
    <property type="term" value="P:lysosome organization"/>
    <property type="evidence" value="ECO:0007669"/>
    <property type="project" value="InterPro"/>
</dbReference>
<dbReference type="GO" id="GO:0005085">
    <property type="term" value="F:guanyl-nucleotide exchange factor activity"/>
    <property type="evidence" value="ECO:0007669"/>
    <property type="project" value="TreeGrafter"/>
</dbReference>
<dbReference type="Pfam" id="PF15454">
    <property type="entry name" value="LAMTOR"/>
    <property type="match status" value="1"/>
</dbReference>
<comment type="subcellular location">
    <subcellularLocation>
        <location evidence="2">Late endosome membrane</location>
        <topology evidence="2">Lipid-anchor</topology>
        <orientation evidence="2">Cytoplasmic side</orientation>
    </subcellularLocation>
    <subcellularLocation>
        <location evidence="1">Lysosome membrane</location>
        <topology evidence="1">Lipid-anchor</topology>
        <orientation evidence="1">Cytoplasmic side</orientation>
    </subcellularLocation>
</comment>